<feature type="domain" description="GAG-pre-integrase" evidence="1">
    <location>
        <begin position="68"/>
        <end position="138"/>
    </location>
</feature>
<dbReference type="InterPro" id="IPR012337">
    <property type="entry name" value="RNaseH-like_sf"/>
</dbReference>
<dbReference type="InterPro" id="IPR036397">
    <property type="entry name" value="RNaseH_sf"/>
</dbReference>
<organism evidence="2 3">
    <name type="scientific">Cyphomyrmex costatus</name>
    <dbReference type="NCBI Taxonomy" id="456900"/>
    <lineage>
        <taxon>Eukaryota</taxon>
        <taxon>Metazoa</taxon>
        <taxon>Ecdysozoa</taxon>
        <taxon>Arthropoda</taxon>
        <taxon>Hexapoda</taxon>
        <taxon>Insecta</taxon>
        <taxon>Pterygota</taxon>
        <taxon>Neoptera</taxon>
        <taxon>Endopterygota</taxon>
        <taxon>Hymenoptera</taxon>
        <taxon>Apocrita</taxon>
        <taxon>Aculeata</taxon>
        <taxon>Formicoidea</taxon>
        <taxon>Formicidae</taxon>
        <taxon>Myrmicinae</taxon>
        <taxon>Cyphomyrmex</taxon>
    </lineage>
</organism>
<evidence type="ECO:0000259" key="1">
    <source>
        <dbReference type="Pfam" id="PF13976"/>
    </source>
</evidence>
<keyword evidence="3" id="KW-1185">Reference proteome</keyword>
<proteinExistence type="predicted"/>
<name>A0A151IL83_9HYME</name>
<dbReference type="PANTHER" id="PTHR42648:SF28">
    <property type="entry name" value="TRANSPOSON-ENCODED PROTEIN WITH RIBONUCLEASE H-LIKE AND RETROVIRUS ZINC FINGER-LIKE DOMAINS"/>
    <property type="match status" value="1"/>
</dbReference>
<dbReference type="Proteomes" id="UP000078542">
    <property type="component" value="Unassembled WGS sequence"/>
</dbReference>
<dbReference type="Gene3D" id="3.30.420.10">
    <property type="entry name" value="Ribonuclease H-like superfamily/Ribonuclease H"/>
    <property type="match status" value="1"/>
</dbReference>
<dbReference type="SUPFAM" id="SSF53098">
    <property type="entry name" value="Ribonuclease H-like"/>
    <property type="match status" value="1"/>
</dbReference>
<dbReference type="EMBL" id="KQ977126">
    <property type="protein sequence ID" value="KYN05513.1"/>
    <property type="molecule type" value="Genomic_DNA"/>
</dbReference>
<gene>
    <name evidence="2" type="ORF">ALC62_03550</name>
</gene>
<dbReference type="Pfam" id="PF13976">
    <property type="entry name" value="gag_pre-integrs"/>
    <property type="match status" value="1"/>
</dbReference>
<protein>
    <submittedName>
        <fullName evidence="2">Copia protein</fullName>
    </submittedName>
</protein>
<evidence type="ECO:0000313" key="2">
    <source>
        <dbReference type="EMBL" id="KYN05513.1"/>
    </source>
</evidence>
<dbReference type="PANTHER" id="PTHR42648">
    <property type="entry name" value="TRANSPOSASE, PUTATIVE-RELATED"/>
    <property type="match status" value="1"/>
</dbReference>
<evidence type="ECO:0000313" key="3">
    <source>
        <dbReference type="Proteomes" id="UP000078542"/>
    </source>
</evidence>
<dbReference type="STRING" id="456900.A0A151IL83"/>
<dbReference type="GO" id="GO:0003676">
    <property type="term" value="F:nucleic acid binding"/>
    <property type="evidence" value="ECO:0007669"/>
    <property type="project" value="InterPro"/>
</dbReference>
<sequence length="207" mass="23482">MNLKNENNDTIKVRIDDVLYAPQVGGSLLSVRKLTEKGFKINFVGDKCEIRSGDGMKQYAVADLHGSLYRLRQLQSINTAQTKQRKCAHEWHKILGHRDIEIVKKLPNSGLVNGIEVTECRESCKEKSVCAICMKGKMTRIKFPKETNSRAKNVLDLIHSDVCGPMPTTTPSGKRYVLTFVDDCSRYTVIYLLREKSDYFSVARCAY</sequence>
<reference evidence="2 3" key="1">
    <citation type="submission" date="2016-03" db="EMBL/GenBank/DDBJ databases">
        <title>Cyphomyrmex costatus WGS genome.</title>
        <authorList>
            <person name="Nygaard S."/>
            <person name="Hu H."/>
            <person name="Boomsma J."/>
            <person name="Zhang G."/>
        </authorList>
    </citation>
    <scope>NUCLEOTIDE SEQUENCE [LARGE SCALE GENOMIC DNA]</scope>
    <source>
        <strain evidence="2">MS0001</strain>
        <tissue evidence="2">Whole body</tissue>
    </source>
</reference>
<dbReference type="AlphaFoldDB" id="A0A151IL83"/>
<accession>A0A151IL83</accession>
<dbReference type="InterPro" id="IPR039537">
    <property type="entry name" value="Retrotran_Ty1/copia-like"/>
</dbReference>
<dbReference type="InterPro" id="IPR025724">
    <property type="entry name" value="GAG-pre-integrase_dom"/>
</dbReference>